<dbReference type="AlphaFoldDB" id="A0A2N0R0D9"/>
<organism evidence="1 2">
    <name type="scientific">Rhizophagus irregularis</name>
    <dbReference type="NCBI Taxonomy" id="588596"/>
    <lineage>
        <taxon>Eukaryota</taxon>
        <taxon>Fungi</taxon>
        <taxon>Fungi incertae sedis</taxon>
        <taxon>Mucoromycota</taxon>
        <taxon>Glomeromycotina</taxon>
        <taxon>Glomeromycetes</taxon>
        <taxon>Glomerales</taxon>
        <taxon>Glomeraceae</taxon>
        <taxon>Rhizophagus</taxon>
    </lineage>
</organism>
<evidence type="ECO:0008006" key="3">
    <source>
        <dbReference type="Google" id="ProtNLM"/>
    </source>
</evidence>
<dbReference type="VEuPathDB" id="FungiDB:RhiirA1_473522"/>
<comment type="caution">
    <text evidence="1">The sequence shown here is derived from an EMBL/GenBank/DDBJ whole genome shotgun (WGS) entry which is preliminary data.</text>
</comment>
<dbReference type="Gene3D" id="3.60.10.10">
    <property type="entry name" value="Endonuclease/exonuclease/phosphatase"/>
    <property type="match status" value="1"/>
</dbReference>
<proteinExistence type="predicted"/>
<dbReference type="InterPro" id="IPR036691">
    <property type="entry name" value="Endo/exonu/phosph_ase_sf"/>
</dbReference>
<gene>
    <name evidence="1" type="ORF">RhiirA1_473522</name>
</gene>
<reference evidence="1 2" key="1">
    <citation type="submission" date="2017-10" db="EMBL/GenBank/DDBJ databases">
        <title>Extensive intraspecific genome diversity in a model arbuscular mycorrhizal fungus.</title>
        <authorList>
            <person name="Chen E.C.H."/>
            <person name="Morin E."/>
            <person name="Baudet D."/>
            <person name="Noel J."/>
            <person name="Ndikumana S."/>
            <person name="Charron P."/>
            <person name="St-Onge C."/>
            <person name="Giorgi J."/>
            <person name="Grigoriev I.V."/>
            <person name="Roux C."/>
            <person name="Martin F.M."/>
            <person name="Corradi N."/>
        </authorList>
    </citation>
    <scope>NUCLEOTIDE SEQUENCE [LARGE SCALE GENOMIC DNA]</scope>
    <source>
        <strain evidence="1 2">A1</strain>
    </source>
</reference>
<dbReference type="Proteomes" id="UP000232688">
    <property type="component" value="Unassembled WGS sequence"/>
</dbReference>
<accession>A0A2N0R0D9</accession>
<dbReference type="EMBL" id="LLXH01002032">
    <property type="protein sequence ID" value="PKC56775.1"/>
    <property type="molecule type" value="Genomic_DNA"/>
</dbReference>
<reference evidence="1 2" key="2">
    <citation type="submission" date="2017-10" db="EMBL/GenBank/DDBJ databases">
        <title>Genome analyses suggest a sexual origin of heterokaryosis in a supposedly ancient asexual fungus.</title>
        <authorList>
            <person name="Corradi N."/>
            <person name="Sedzielewska K."/>
            <person name="Noel J."/>
            <person name="Charron P."/>
            <person name="Farinelli L."/>
            <person name="Marton T."/>
            <person name="Kruger M."/>
            <person name="Pelin A."/>
            <person name="Brachmann A."/>
            <person name="Corradi N."/>
        </authorList>
    </citation>
    <scope>NUCLEOTIDE SEQUENCE [LARGE SCALE GENOMIC DNA]</scope>
    <source>
        <strain evidence="1 2">A1</strain>
    </source>
</reference>
<protein>
    <recommendedName>
        <fullName evidence="3">Endonuclease/exonuclease/phosphatase domain-containing protein</fullName>
    </recommendedName>
</protein>
<dbReference type="SUPFAM" id="SSF56219">
    <property type="entry name" value="DNase I-like"/>
    <property type="match status" value="1"/>
</dbReference>
<evidence type="ECO:0000313" key="2">
    <source>
        <dbReference type="Proteomes" id="UP000232688"/>
    </source>
</evidence>
<name>A0A2N0R0D9_9GLOM</name>
<dbReference type="VEuPathDB" id="FungiDB:RhiirFUN_016310"/>
<sequence length="517" mass="58474">MIDIGRLSFPDLGTAFQILNRYDRFGLAFQESSSVFRSTFWLRVYSSLSACVLSLNDTRLFFSNAKFIFKNEHSQHHFRSYWTCSTSSRLHDGVGILLCNPLHKHVQTIDSWNGRLLKLDLFFHQTKISIISLYYPPSGSTHQSICNDLIAKLLSWLDHARANNYFVVILGNFNVDETLTPTIHPGLDPTFYYANGSSRLDYIWSSPGFPTPVEQWNNFTAEVDDSLRVYLNRQYNSRLEFSSLSLDRMWHALKAAILNRFLYRLTTRRSNRPTQISQMTTALPSHLENLASLLPDYSVPTYSTTPVSEFKSFLRSQKNLISAFLSTKFAQHLTDSVEYYTALRDEHFSNSLGTFIDSALSVENCSIVFDRVLVVLDSTPTLLMDPSDIKQAAITHFQSIVSPPLSDVISSMPNNKASGPSKISYEMLKHLSGEALDFSLLLANTRLSRGDIPADWREAKCVVKVITNRLSNILADSKILQGGNFAGLPGGFTDIPIKMLDAIIHQHKHDSTDDQEL</sequence>
<evidence type="ECO:0000313" key="1">
    <source>
        <dbReference type="EMBL" id="PKC56775.1"/>
    </source>
</evidence>